<dbReference type="GO" id="GO:0005509">
    <property type="term" value="F:calcium ion binding"/>
    <property type="evidence" value="ECO:0007669"/>
    <property type="project" value="InterPro"/>
</dbReference>
<dbReference type="PANTHER" id="PTHR23050">
    <property type="entry name" value="CALCIUM BINDING PROTEIN"/>
    <property type="match status" value="1"/>
</dbReference>
<dbReference type="EMBL" id="CAJNDS010002367">
    <property type="protein sequence ID" value="CAE7451431.1"/>
    <property type="molecule type" value="Genomic_DNA"/>
</dbReference>
<dbReference type="CDD" id="cd00051">
    <property type="entry name" value="EFh"/>
    <property type="match status" value="1"/>
</dbReference>
<feature type="domain" description="EF-hand" evidence="3">
    <location>
        <begin position="120"/>
        <end position="155"/>
    </location>
</feature>
<evidence type="ECO:0000259" key="3">
    <source>
        <dbReference type="PROSITE" id="PS50222"/>
    </source>
</evidence>
<dbReference type="InterPro" id="IPR002048">
    <property type="entry name" value="EF_hand_dom"/>
</dbReference>
<evidence type="ECO:0000313" key="4">
    <source>
        <dbReference type="EMBL" id="CAE7451431.1"/>
    </source>
</evidence>
<dbReference type="InterPro" id="IPR050145">
    <property type="entry name" value="Centrin_CML-like"/>
</dbReference>
<feature type="domain" description="EF-hand" evidence="3">
    <location>
        <begin position="156"/>
        <end position="191"/>
    </location>
</feature>
<dbReference type="Pfam" id="PF13499">
    <property type="entry name" value="EF-hand_7"/>
    <property type="match status" value="1"/>
</dbReference>
<keyword evidence="2" id="KW-0106">Calcium</keyword>
<dbReference type="Gene3D" id="1.10.238.10">
    <property type="entry name" value="EF-hand"/>
    <property type="match status" value="1"/>
</dbReference>
<dbReference type="SUPFAM" id="SSF47473">
    <property type="entry name" value="EF-hand"/>
    <property type="match status" value="1"/>
</dbReference>
<dbReference type="InterPro" id="IPR018247">
    <property type="entry name" value="EF_Hand_1_Ca_BS"/>
</dbReference>
<protein>
    <recommendedName>
        <fullName evidence="3">EF-hand domain-containing protein</fullName>
    </recommendedName>
</protein>
<name>A0A812RTW1_9DINO</name>
<dbReference type="SMART" id="SM00054">
    <property type="entry name" value="EFh"/>
    <property type="match status" value="2"/>
</dbReference>
<comment type="caution">
    <text evidence="4">The sequence shown here is derived from an EMBL/GenBank/DDBJ whole genome shotgun (WGS) entry which is preliminary data.</text>
</comment>
<evidence type="ECO:0000313" key="5">
    <source>
        <dbReference type="Proteomes" id="UP000604046"/>
    </source>
</evidence>
<dbReference type="AlphaFoldDB" id="A0A812RTW1"/>
<dbReference type="PROSITE" id="PS50222">
    <property type="entry name" value="EF_HAND_2"/>
    <property type="match status" value="2"/>
</dbReference>
<evidence type="ECO:0000256" key="1">
    <source>
        <dbReference type="ARBA" id="ARBA00022737"/>
    </source>
</evidence>
<reference evidence="4" key="1">
    <citation type="submission" date="2021-02" db="EMBL/GenBank/DDBJ databases">
        <authorList>
            <person name="Dougan E. K."/>
            <person name="Rhodes N."/>
            <person name="Thang M."/>
            <person name="Chan C."/>
        </authorList>
    </citation>
    <scope>NUCLEOTIDE SEQUENCE</scope>
</reference>
<keyword evidence="5" id="KW-1185">Reference proteome</keyword>
<organism evidence="4 5">
    <name type="scientific">Symbiodinium natans</name>
    <dbReference type="NCBI Taxonomy" id="878477"/>
    <lineage>
        <taxon>Eukaryota</taxon>
        <taxon>Sar</taxon>
        <taxon>Alveolata</taxon>
        <taxon>Dinophyceae</taxon>
        <taxon>Suessiales</taxon>
        <taxon>Symbiodiniaceae</taxon>
        <taxon>Symbiodinium</taxon>
    </lineage>
</organism>
<accession>A0A812RTW1</accession>
<dbReference type="OrthoDB" id="26525at2759"/>
<sequence length="191" mass="21381">MHPLQQNHKESSPPSLKKGLALLQERQKEIEAAFDTFNVQGREALVLDSFRIAKIKGAGVGYHELKASLRALDLPAKLLEGIEPKADVLAAMRAHGLSDDSVLDFTSFSRILWSKFNEQDPLPTMLKTFRLFDKEGSGRIGLRDLRRASKEAELPLKEEELERMIAYFDQNSSGTIGEAEFVQVMLAADLQ</sequence>
<dbReference type="Proteomes" id="UP000604046">
    <property type="component" value="Unassembled WGS sequence"/>
</dbReference>
<evidence type="ECO:0000256" key="2">
    <source>
        <dbReference type="ARBA" id="ARBA00022837"/>
    </source>
</evidence>
<keyword evidence="1" id="KW-0677">Repeat</keyword>
<dbReference type="InterPro" id="IPR011992">
    <property type="entry name" value="EF-hand-dom_pair"/>
</dbReference>
<gene>
    <name evidence="4" type="ORF">SNAT2548_LOCUS24717</name>
</gene>
<dbReference type="PROSITE" id="PS00018">
    <property type="entry name" value="EF_HAND_1"/>
    <property type="match status" value="1"/>
</dbReference>
<proteinExistence type="predicted"/>